<keyword evidence="3" id="KW-1185">Reference proteome</keyword>
<feature type="compositionally biased region" description="Low complexity" evidence="1">
    <location>
        <begin position="93"/>
        <end position="106"/>
    </location>
</feature>
<evidence type="ECO:0000313" key="2">
    <source>
        <dbReference type="EMBL" id="KAL3615079.1"/>
    </source>
</evidence>
<dbReference type="Proteomes" id="UP001632038">
    <property type="component" value="Unassembled WGS sequence"/>
</dbReference>
<sequence length="152" mass="16262">MAVSSDNIPLQPPSPASPPAVEDLEWADSVIDHWRQITPPTLTPPSSPPPPPSSPADDNIPPPPSPPAAEDLEWADSLISTPTSEPPPPPTSTPTEDPSPSTEPTSIVLPEPYSPVPFSFPPEALSSPEQDFFSSELWIIDSYFYYSPSPSP</sequence>
<name>A0ABD3BD43_9LAMI</name>
<evidence type="ECO:0000256" key="1">
    <source>
        <dbReference type="SAM" id="MobiDB-lite"/>
    </source>
</evidence>
<dbReference type="AlphaFoldDB" id="A0ABD3BD43"/>
<comment type="caution">
    <text evidence="2">The sequence shown here is derived from an EMBL/GenBank/DDBJ whole genome shotgun (WGS) entry which is preliminary data.</text>
</comment>
<evidence type="ECO:0000313" key="3">
    <source>
        <dbReference type="Proteomes" id="UP001632038"/>
    </source>
</evidence>
<dbReference type="EMBL" id="JAVIJP010000100">
    <property type="protein sequence ID" value="KAL3615079.1"/>
    <property type="molecule type" value="Genomic_DNA"/>
</dbReference>
<protein>
    <submittedName>
        <fullName evidence="2">Uncharacterized protein</fullName>
    </submittedName>
</protein>
<dbReference type="PRINTS" id="PR01217">
    <property type="entry name" value="PRICHEXTENSN"/>
</dbReference>
<feature type="region of interest" description="Disordered" evidence="1">
    <location>
        <begin position="1"/>
        <end position="115"/>
    </location>
</feature>
<organism evidence="2 3">
    <name type="scientific">Castilleja foliolosa</name>
    <dbReference type="NCBI Taxonomy" id="1961234"/>
    <lineage>
        <taxon>Eukaryota</taxon>
        <taxon>Viridiplantae</taxon>
        <taxon>Streptophyta</taxon>
        <taxon>Embryophyta</taxon>
        <taxon>Tracheophyta</taxon>
        <taxon>Spermatophyta</taxon>
        <taxon>Magnoliopsida</taxon>
        <taxon>eudicotyledons</taxon>
        <taxon>Gunneridae</taxon>
        <taxon>Pentapetalae</taxon>
        <taxon>asterids</taxon>
        <taxon>lamiids</taxon>
        <taxon>Lamiales</taxon>
        <taxon>Orobanchaceae</taxon>
        <taxon>Pedicularideae</taxon>
        <taxon>Castillejinae</taxon>
        <taxon>Castilleja</taxon>
    </lineage>
</organism>
<accession>A0ABD3BD43</accession>
<feature type="compositionally biased region" description="Pro residues" evidence="1">
    <location>
        <begin position="41"/>
        <end position="67"/>
    </location>
</feature>
<proteinExistence type="predicted"/>
<gene>
    <name evidence="2" type="ORF">CASFOL_040740</name>
</gene>
<reference evidence="3" key="1">
    <citation type="journal article" date="2024" name="IScience">
        <title>Strigolactones Initiate the Formation of Haustorium-like Structures in Castilleja.</title>
        <authorList>
            <person name="Buerger M."/>
            <person name="Peterson D."/>
            <person name="Chory J."/>
        </authorList>
    </citation>
    <scope>NUCLEOTIDE SEQUENCE [LARGE SCALE GENOMIC DNA]</scope>
</reference>